<feature type="domain" description="Homeobox" evidence="13">
    <location>
        <begin position="1567"/>
        <end position="1618"/>
    </location>
</feature>
<feature type="region of interest" description="Disordered" evidence="12">
    <location>
        <begin position="602"/>
        <end position="623"/>
    </location>
</feature>
<dbReference type="EMBL" id="JQDR03014315">
    <property type="protein sequence ID" value="KAA0188309.1"/>
    <property type="molecule type" value="Genomic_DNA"/>
</dbReference>
<feature type="region of interest" description="Disordered" evidence="12">
    <location>
        <begin position="385"/>
        <end position="411"/>
    </location>
</feature>
<feature type="region of interest" description="Disordered" evidence="12">
    <location>
        <begin position="1218"/>
        <end position="1250"/>
    </location>
</feature>
<evidence type="ECO:0000313" key="15">
    <source>
        <dbReference type="EMBL" id="KAA0188309.1"/>
    </source>
</evidence>
<feature type="DNA-binding region" description="Homeobox" evidence="10">
    <location>
        <begin position="1246"/>
        <end position="1305"/>
    </location>
</feature>
<evidence type="ECO:0000256" key="11">
    <source>
        <dbReference type="RuleBase" id="RU000682"/>
    </source>
</evidence>
<keyword evidence="2" id="KW-0479">Metal-binding</keyword>
<dbReference type="InterPro" id="IPR017970">
    <property type="entry name" value="Homeobox_CS"/>
</dbReference>
<feature type="compositionally biased region" description="Polar residues" evidence="12">
    <location>
        <begin position="385"/>
        <end position="395"/>
    </location>
</feature>
<dbReference type="Pfam" id="PF00096">
    <property type="entry name" value="zf-C2H2"/>
    <property type="match status" value="1"/>
</dbReference>
<evidence type="ECO:0000256" key="12">
    <source>
        <dbReference type="SAM" id="MobiDB-lite"/>
    </source>
</evidence>
<keyword evidence="6 10" id="KW-0238">DNA-binding</keyword>
<evidence type="ECO:0000256" key="2">
    <source>
        <dbReference type="ARBA" id="ARBA00022723"/>
    </source>
</evidence>
<comment type="subcellular location">
    <subcellularLocation>
        <location evidence="1 10 11">Nucleus</location>
    </subcellularLocation>
</comment>
<feature type="domain" description="C2H2-type" evidence="14">
    <location>
        <begin position="50"/>
        <end position="77"/>
    </location>
</feature>
<feature type="compositionally biased region" description="Basic and acidic residues" evidence="12">
    <location>
        <begin position="1232"/>
        <end position="1250"/>
    </location>
</feature>
<dbReference type="InterPro" id="IPR009057">
    <property type="entry name" value="Homeodomain-like_sf"/>
</dbReference>
<dbReference type="Gene3D" id="1.10.10.60">
    <property type="entry name" value="Homeodomain-like"/>
    <property type="match status" value="4"/>
</dbReference>
<dbReference type="SMART" id="SM00355">
    <property type="entry name" value="ZnF_C2H2"/>
    <property type="match status" value="11"/>
</dbReference>
<accession>A0A6A0GTS0</accession>
<keyword evidence="3" id="KW-0677">Repeat</keyword>
<dbReference type="GO" id="GO:0003677">
    <property type="term" value="F:DNA binding"/>
    <property type="evidence" value="ECO:0007669"/>
    <property type="project" value="UniProtKB-UniRule"/>
</dbReference>
<reference evidence="15" key="3">
    <citation type="submission" date="2019-06" db="EMBL/GenBank/DDBJ databases">
        <authorList>
            <person name="Poynton C."/>
            <person name="Hasenbein S."/>
            <person name="Benoit J.B."/>
            <person name="Sepulveda M.S."/>
            <person name="Poelchau M.F."/>
            <person name="Murali S.C."/>
            <person name="Chen S."/>
            <person name="Glastad K.M."/>
            <person name="Werren J.H."/>
            <person name="Vineis J.H."/>
            <person name="Bowen J.L."/>
            <person name="Friedrich M."/>
            <person name="Jones J."/>
            <person name="Robertson H.M."/>
            <person name="Feyereisen R."/>
            <person name="Mechler-Hickson A."/>
            <person name="Mathers N."/>
            <person name="Lee C.E."/>
            <person name="Colbourne J.K."/>
            <person name="Biales A."/>
            <person name="Johnston J.S."/>
            <person name="Wellborn G.A."/>
            <person name="Rosendale A.J."/>
            <person name="Cridge A.G."/>
            <person name="Munoz-Torres M.C."/>
            <person name="Bain P.A."/>
            <person name="Manny A.R."/>
            <person name="Major K.M."/>
            <person name="Lambert F.N."/>
            <person name="Vulpe C.D."/>
            <person name="Tuck P."/>
            <person name="Blalock B.J."/>
            <person name="Lin Y.-Y."/>
            <person name="Smith M.E."/>
            <person name="Ochoa-Acuna H."/>
            <person name="Chen M.-J.M."/>
            <person name="Childers C.P."/>
            <person name="Qu J."/>
            <person name="Dugan S."/>
            <person name="Lee S.L."/>
            <person name="Chao H."/>
            <person name="Dinh H."/>
            <person name="Han Y."/>
            <person name="Doddapaneni H."/>
            <person name="Worley K.C."/>
            <person name="Muzny D.M."/>
            <person name="Gibbs R.A."/>
            <person name="Richards S."/>
        </authorList>
    </citation>
    <scope>NUCLEOTIDE SEQUENCE</scope>
    <source>
        <strain evidence="15">HAZT.00-mixed</strain>
        <tissue evidence="15">Whole organism</tissue>
    </source>
</reference>
<feature type="compositionally biased region" description="Low complexity" evidence="12">
    <location>
        <begin position="673"/>
        <end position="688"/>
    </location>
</feature>
<sequence length="1802" mass="197989">MDQTLPGSPRTKYKNASDANSCFYCDLCPAAFIALPFLKRHKEYHQIKTYNCSDCNAAFTHSDLLTTHSRAKCREQDKQVDGRCGGSSDAKKLRSELKMKLNRVSSQAFADAADIDTGNLSADAEDGSEVEVVDLCDGPQEPSSGVPHLHTHVPKLDMQADSKSSSRSLMTTVLNIPKLPALKFLSYVGDGQSATDKNTELSADASIPNPSVVPVPAYTGFGSPVSFESSDRFPDAPEFMAHRPSEDIEGLKILAEQCLVHASSSGTEATLSQPIDLHKPRPLQDHLENNRSLADTLEVQSNSINSTPTGESSGTADQQQDSLDEKAGDLCDNSTVVKGAKIQARVTMLPISAATALDADSVPMFARSLPLIAALHQMSKVNAQHSREMSGSYQHELNGDTEHDSTEEVDLDDEKAELLSGDQREFCEDDGETAAEGSHKPSTEQIIPAVRNQLLQQALLNQIKQHQKHEQNQVLHKLSKYYAGVSGNNTGEIISSSPDLTIRRQQEPSLGIKNEMILDNDESNQLKFGNLTIYPIKCKPKIEPASSSQPIDLSSRATSQEDEESSGMNLSSDTGAVGGLPANALIKSLLSANILLNAAHTTPETENNPAGLEPPSTDAGTHISSGAFKEKIFSALLSQLINKNNNSVHDQNCQRDGSRDGLDFDAQAGKANGSSCSATTTTTTSGGRPQRRRTTVFSETQHRILYQHFTHCNFPEPAMFRILAKLIGLDAAVIKIWFQNERSRQRKRASFIMEGNKSFADKPYKCMDCDMSFAMATFLVKHSARHSLHDQSQTKTRTCPICSLRFETDAYNEHLRSVHQVDMMLEEVKPLDEKEESENLTCYLCQKSFEDPEALFIHKKDHLISRYGSVASCSICDSSFVNAICLEAHMQTHYKLEWNYECSMCRSRFPEEILLRSHTMSHGIPAPAISSVNRYRSQTQECQKKSIIATPNVASSLSGPDLTTLYTNDNSKSNGIDAEKMMDSEEVLRKPILGGLLAGNPQCVDTKFICNSSSSSIQLPIQISTSQVTSTQAGTPLAIRTTDAEGRSIIQLLPVQLVPAVHNPNNSFSEENSKLFNLLSQGLHLSKANEANDYGNSEDEPHEEMNLGPCNRDSDGTGSDDELVIDLKEGNESHDSENEDSKDLAAKIRSEMAASALNPGNVKVNLQLLRSLNLDSLNCNADLKKYVVGTIQQIMKLREEEMLTENERECDSVLLQNDDGALPDLLDGRGPSLEDGRPEEQQENKKYRNRREYTQDEQLILLAHFQHNHFPPTRELKLLAKRLNITHRQIMHWFQNRRSKERKSLPYSRRVSRQCSDCKATFVHDEGLASHKAESHDPSSVAVQFVCPVKSCMMSFPSAVLLQTHELLHDKKDAGFRKCLSEMESTTVKKTRRILPKKLHMEGFNSSLALKIPGLSSSSCSPYTSPMSSPPLPSFLSLKPKLLGTRLSLPGLEGLSLPGSNPATNMTSTYPVGKGFPVVKSPTSTASEVGATAPNNNEVTSSAGNEDPAVHIINKLHLNIESKFSHGCGVKAKTSPRWSFGSLTSPDSSMPAGPASPMSSAASVCNLASESLAQLNFHFQENNFPSPQELLALSREFGLDVQSLSAWYKSQRQLTVSKELVGGTSISCCWSPTLSGGAVFVGSDSETEQTCPMCSAAFVTKRDLQQHIRLHSDPAAFTCDVCHAVFRHECVYGSHAAEHAVSACGEAAMSTTDLLAPPTNDRQLVTEYYRPIYCEANLPVVAILETHYESNNLPRGPELRLISRHSSLPVSSIVRWYSGRRQREREELNKVKQPVSRVQCPH</sequence>
<evidence type="ECO:0000256" key="4">
    <source>
        <dbReference type="ARBA" id="ARBA00022771"/>
    </source>
</evidence>
<keyword evidence="8 10" id="KW-0539">Nucleus</keyword>
<keyword evidence="7 10" id="KW-0371">Homeobox</keyword>
<dbReference type="SUPFAM" id="SSF57667">
    <property type="entry name" value="beta-beta-alpha zinc fingers"/>
    <property type="match status" value="4"/>
</dbReference>
<feature type="DNA-binding region" description="Homeobox" evidence="10">
    <location>
        <begin position="1569"/>
        <end position="1619"/>
    </location>
</feature>
<dbReference type="SUPFAM" id="SSF46689">
    <property type="entry name" value="Homeodomain-like"/>
    <property type="match status" value="4"/>
</dbReference>
<dbReference type="Proteomes" id="UP000711488">
    <property type="component" value="Unassembled WGS sequence"/>
</dbReference>
<evidence type="ECO:0000259" key="13">
    <source>
        <dbReference type="PROSITE" id="PS50071"/>
    </source>
</evidence>
<proteinExistence type="predicted"/>
<feature type="domain" description="C2H2-type" evidence="14">
    <location>
        <begin position="1345"/>
        <end position="1374"/>
    </location>
</feature>
<dbReference type="SMART" id="SM00389">
    <property type="entry name" value="HOX"/>
    <property type="match status" value="4"/>
</dbReference>
<protein>
    <submittedName>
        <fullName evidence="15">Uncharacterized protein</fullName>
    </submittedName>
</protein>
<feature type="compositionally biased region" description="Polar residues" evidence="12">
    <location>
        <begin position="545"/>
        <end position="558"/>
    </location>
</feature>
<dbReference type="InterPro" id="IPR001356">
    <property type="entry name" value="HD"/>
</dbReference>
<dbReference type="Pfam" id="PF00046">
    <property type="entry name" value="Homeodomain"/>
    <property type="match status" value="2"/>
</dbReference>
<dbReference type="PROSITE" id="PS00028">
    <property type="entry name" value="ZINC_FINGER_C2H2_1"/>
    <property type="match status" value="8"/>
</dbReference>
<feature type="DNA-binding region" description="Homeobox" evidence="10">
    <location>
        <begin position="690"/>
        <end position="749"/>
    </location>
</feature>
<dbReference type="PROSITE" id="PS00027">
    <property type="entry name" value="HOMEOBOX_1"/>
    <property type="match status" value="1"/>
</dbReference>
<keyword evidence="5" id="KW-0862">Zinc</keyword>
<dbReference type="Gene3D" id="3.30.160.60">
    <property type="entry name" value="Classic Zinc Finger"/>
    <property type="match status" value="4"/>
</dbReference>
<organism evidence="15">
    <name type="scientific">Hyalella azteca</name>
    <name type="common">Amphipod</name>
    <dbReference type="NCBI Taxonomy" id="294128"/>
    <lineage>
        <taxon>Eukaryota</taxon>
        <taxon>Metazoa</taxon>
        <taxon>Ecdysozoa</taxon>
        <taxon>Arthropoda</taxon>
        <taxon>Crustacea</taxon>
        <taxon>Multicrustacea</taxon>
        <taxon>Malacostraca</taxon>
        <taxon>Eumalacostraca</taxon>
        <taxon>Peracarida</taxon>
        <taxon>Amphipoda</taxon>
        <taxon>Senticaudata</taxon>
        <taxon>Talitrida</taxon>
        <taxon>Talitroidea</taxon>
        <taxon>Hyalellidae</taxon>
        <taxon>Hyalella</taxon>
    </lineage>
</organism>
<feature type="compositionally biased region" description="Basic and acidic residues" evidence="12">
    <location>
        <begin position="652"/>
        <end position="662"/>
    </location>
</feature>
<feature type="domain" description="C2H2-type" evidence="14">
    <location>
        <begin position="764"/>
        <end position="791"/>
    </location>
</feature>
<dbReference type="GO" id="GO:0008270">
    <property type="term" value="F:zinc ion binding"/>
    <property type="evidence" value="ECO:0007669"/>
    <property type="project" value="UniProtKB-KW"/>
</dbReference>
<evidence type="ECO:0000256" key="7">
    <source>
        <dbReference type="ARBA" id="ARBA00023155"/>
    </source>
</evidence>
<evidence type="ECO:0000256" key="1">
    <source>
        <dbReference type="ARBA" id="ARBA00004123"/>
    </source>
</evidence>
<feature type="domain" description="C2H2-type" evidence="14">
    <location>
        <begin position="840"/>
        <end position="867"/>
    </location>
</feature>
<evidence type="ECO:0000256" key="10">
    <source>
        <dbReference type="PROSITE-ProRule" id="PRU00108"/>
    </source>
</evidence>
<feature type="region of interest" description="Disordered" evidence="12">
    <location>
        <begin position="648"/>
        <end position="694"/>
    </location>
</feature>
<dbReference type="PROSITE" id="PS50157">
    <property type="entry name" value="ZINC_FINGER_C2H2_2"/>
    <property type="match status" value="6"/>
</dbReference>
<feature type="domain" description="Homeobox" evidence="13">
    <location>
        <begin position="1744"/>
        <end position="1787"/>
    </location>
</feature>
<feature type="region of interest" description="Disordered" evidence="12">
    <location>
        <begin position="544"/>
        <end position="574"/>
    </location>
</feature>
<feature type="domain" description="C2H2-type" evidence="14">
    <location>
        <begin position="900"/>
        <end position="927"/>
    </location>
</feature>
<dbReference type="InterPro" id="IPR050888">
    <property type="entry name" value="ZnF_C2H2-type_TF"/>
</dbReference>
<evidence type="ECO:0000256" key="5">
    <source>
        <dbReference type="ARBA" id="ARBA00022833"/>
    </source>
</evidence>
<feature type="DNA-binding region" description="Homeobox" evidence="10">
    <location>
        <begin position="1746"/>
        <end position="1788"/>
    </location>
</feature>
<dbReference type="CDD" id="cd00086">
    <property type="entry name" value="homeodomain"/>
    <property type="match status" value="3"/>
</dbReference>
<evidence type="ECO:0000256" key="8">
    <source>
        <dbReference type="ARBA" id="ARBA00023242"/>
    </source>
</evidence>
<evidence type="ECO:0000259" key="14">
    <source>
        <dbReference type="PROSITE" id="PS50157"/>
    </source>
</evidence>
<feature type="compositionally biased region" description="Polar residues" evidence="12">
    <location>
        <begin position="302"/>
        <end position="321"/>
    </location>
</feature>
<feature type="domain" description="Homeobox" evidence="13">
    <location>
        <begin position="1244"/>
        <end position="1304"/>
    </location>
</feature>
<evidence type="ECO:0000256" key="9">
    <source>
        <dbReference type="PROSITE-ProRule" id="PRU00042"/>
    </source>
</evidence>
<reference evidence="15" key="1">
    <citation type="submission" date="2014-08" db="EMBL/GenBank/DDBJ databases">
        <authorList>
            <person name="Murali S."/>
            <person name="Richards S."/>
            <person name="Bandaranaike D."/>
            <person name="Bellair M."/>
            <person name="Blankenburg K."/>
            <person name="Chao H."/>
            <person name="Dinh H."/>
            <person name="Doddapaneni H."/>
            <person name="Dugan-Rocha S."/>
            <person name="Elkadiri S."/>
            <person name="Gnanaolivu R."/>
            <person name="Hughes D."/>
            <person name="Lee S."/>
            <person name="Li M."/>
            <person name="Ming W."/>
            <person name="Munidasa M."/>
            <person name="Muniz J."/>
            <person name="Nguyen L."/>
            <person name="Osuji N."/>
            <person name="Pu L.-L."/>
            <person name="Puazo M."/>
            <person name="Skinner E."/>
            <person name="Qu C."/>
            <person name="Quiroz J."/>
            <person name="Raj R."/>
            <person name="Weissenberger G."/>
            <person name="Xin Y."/>
            <person name="Zou X."/>
            <person name="Han Y."/>
            <person name="Worley K."/>
            <person name="Muzny D."/>
            <person name="Gibbs R."/>
        </authorList>
    </citation>
    <scope>NUCLEOTIDE SEQUENCE</scope>
    <source>
        <strain evidence="15">HAZT.00-mixed</strain>
        <tissue evidence="15">Whole organism</tissue>
    </source>
</reference>
<name>A0A6A0GTS0_HYAAZ</name>
<evidence type="ECO:0000256" key="6">
    <source>
        <dbReference type="ARBA" id="ARBA00023125"/>
    </source>
</evidence>
<feature type="domain" description="C2H2-type" evidence="14">
    <location>
        <begin position="1649"/>
        <end position="1676"/>
    </location>
</feature>
<dbReference type="InterPro" id="IPR036236">
    <property type="entry name" value="Znf_C2H2_sf"/>
</dbReference>
<feature type="domain" description="Homeobox" evidence="13">
    <location>
        <begin position="688"/>
        <end position="748"/>
    </location>
</feature>
<gene>
    <name evidence="15" type="ORF">HAZT_HAZT008961</name>
</gene>
<comment type="caution">
    <text evidence="15">The sequence shown here is derived from an EMBL/GenBank/DDBJ whole genome shotgun (WGS) entry which is preliminary data.</text>
</comment>
<reference evidence="15" key="2">
    <citation type="journal article" date="2018" name="Environ. Sci. Technol.">
        <title>The Toxicogenome of Hyalella azteca: A Model for Sediment Ecotoxicology and Evolutionary Toxicology.</title>
        <authorList>
            <person name="Poynton H.C."/>
            <person name="Hasenbein S."/>
            <person name="Benoit J.B."/>
            <person name="Sepulveda M.S."/>
            <person name="Poelchau M.F."/>
            <person name="Hughes D.S.T."/>
            <person name="Murali S.C."/>
            <person name="Chen S."/>
            <person name="Glastad K.M."/>
            <person name="Goodisman M.A.D."/>
            <person name="Werren J.H."/>
            <person name="Vineis J.H."/>
            <person name="Bowen J.L."/>
            <person name="Friedrich M."/>
            <person name="Jones J."/>
            <person name="Robertson H.M."/>
            <person name="Feyereisen R."/>
            <person name="Mechler-Hickson A."/>
            <person name="Mathers N."/>
            <person name="Lee C.E."/>
            <person name="Colbourne J.K."/>
            <person name="Biales A."/>
            <person name="Johnston J.S."/>
            <person name="Wellborn G.A."/>
            <person name="Rosendale A.J."/>
            <person name="Cridge A.G."/>
            <person name="Munoz-Torres M.C."/>
            <person name="Bain P.A."/>
            <person name="Manny A.R."/>
            <person name="Major K.M."/>
            <person name="Lambert F.N."/>
            <person name="Vulpe C.D."/>
            <person name="Tuck P."/>
            <person name="Blalock B.J."/>
            <person name="Lin Y.Y."/>
            <person name="Smith M.E."/>
            <person name="Ochoa-Acuna H."/>
            <person name="Chen M.M."/>
            <person name="Childers C.P."/>
            <person name="Qu J."/>
            <person name="Dugan S."/>
            <person name="Lee S.L."/>
            <person name="Chao H."/>
            <person name="Dinh H."/>
            <person name="Han Y."/>
            <person name="Doddapaneni H."/>
            <person name="Worley K.C."/>
            <person name="Muzny D.M."/>
            <person name="Gibbs R.A."/>
            <person name="Richards S."/>
        </authorList>
    </citation>
    <scope>NUCLEOTIDE SEQUENCE</scope>
    <source>
        <strain evidence="15">HAZT.00-mixed</strain>
        <tissue evidence="15">Whole organism</tissue>
    </source>
</reference>
<feature type="region of interest" description="Disordered" evidence="12">
    <location>
        <begin position="1090"/>
        <end position="1122"/>
    </location>
</feature>
<dbReference type="PANTHER" id="PTHR24406">
    <property type="entry name" value="TRANSCRIPTIONAL REPRESSOR CTCFL-RELATED"/>
    <property type="match status" value="1"/>
</dbReference>
<dbReference type="InterPro" id="IPR013087">
    <property type="entry name" value="Znf_C2H2_type"/>
</dbReference>
<dbReference type="GO" id="GO:0005634">
    <property type="term" value="C:nucleus"/>
    <property type="evidence" value="ECO:0007669"/>
    <property type="project" value="UniProtKB-SubCell"/>
</dbReference>
<keyword evidence="4 9" id="KW-0863">Zinc-finger</keyword>
<feature type="region of interest" description="Disordered" evidence="12">
    <location>
        <begin position="302"/>
        <end position="323"/>
    </location>
</feature>
<evidence type="ECO:0000256" key="3">
    <source>
        <dbReference type="ARBA" id="ARBA00022737"/>
    </source>
</evidence>
<dbReference type="GO" id="GO:0000981">
    <property type="term" value="F:DNA-binding transcription factor activity, RNA polymerase II-specific"/>
    <property type="evidence" value="ECO:0007669"/>
    <property type="project" value="InterPro"/>
</dbReference>
<feature type="compositionally biased region" description="Basic and acidic residues" evidence="12">
    <location>
        <begin position="397"/>
        <end position="406"/>
    </location>
</feature>
<dbReference type="PROSITE" id="PS50071">
    <property type="entry name" value="HOMEOBOX_2"/>
    <property type="match status" value="4"/>
</dbReference>